<dbReference type="Gene3D" id="1.10.30.50">
    <property type="match status" value="1"/>
</dbReference>
<protein>
    <recommendedName>
        <fullName evidence="2">HNH nuclease domain-containing protein</fullName>
    </recommendedName>
</protein>
<sequence length="337" mass="39163">MISIPYSVVEKAKALFPKRIENQRTNACTKLEKLKNAKLESIESDYLNKVIDLFKYTNIITAQPSQLEQWKATIGKCPKRQIMNPNTNKMEDKPVLKDLILKCLGYKELRSSFYPEYFSEIGLKTCVYCNSQLVVVVETKTGNSKAKFQADHYHNKSDYPFLSISLYNLYPACSSCNGAKSTKDVEFELYVKKPSSSFFHFELDKPGLTSYLTDPKRKDLLKVNFTEPPPPANKKTFSECFDIEGIYNTQTDIAEEMVLRARMYNEAYRKSLEKNYKGLFPSGTDTIERILWGNYMKDSDIHKRPMAKFMQDIRKQLLRLRKIRKELLNLPIRKVTL</sequence>
<dbReference type="AlphaFoldDB" id="A0A212JN32"/>
<evidence type="ECO:0000313" key="1">
    <source>
        <dbReference type="EMBL" id="SBW00837.1"/>
    </source>
</evidence>
<name>A0A212JN32_9BACT</name>
<evidence type="ECO:0008006" key="2">
    <source>
        <dbReference type="Google" id="ProtNLM"/>
    </source>
</evidence>
<proteinExistence type="predicted"/>
<dbReference type="EMBL" id="FLUM01000002">
    <property type="protein sequence ID" value="SBW00837.1"/>
    <property type="molecule type" value="Genomic_DNA"/>
</dbReference>
<reference evidence="1" key="1">
    <citation type="submission" date="2016-04" db="EMBL/GenBank/DDBJ databases">
        <authorList>
            <person name="Evans L.H."/>
            <person name="Alamgir A."/>
            <person name="Owens N."/>
            <person name="Weber N.D."/>
            <person name="Virtaneva K."/>
            <person name="Barbian K."/>
            <person name="Babar A."/>
            <person name="Rosenke K."/>
        </authorList>
    </citation>
    <scope>NUCLEOTIDE SEQUENCE</scope>
    <source>
        <strain evidence="1">86-1</strain>
    </source>
</reference>
<accession>A0A212JN32</accession>
<organism evidence="1">
    <name type="scientific">uncultured Dysgonomonas sp</name>
    <dbReference type="NCBI Taxonomy" id="206096"/>
    <lineage>
        <taxon>Bacteria</taxon>
        <taxon>Pseudomonadati</taxon>
        <taxon>Bacteroidota</taxon>
        <taxon>Bacteroidia</taxon>
        <taxon>Bacteroidales</taxon>
        <taxon>Dysgonomonadaceae</taxon>
        <taxon>Dysgonomonas</taxon>
        <taxon>environmental samples</taxon>
    </lineage>
</organism>
<gene>
    <name evidence="1" type="ORF">KL86DYS1_20299</name>
</gene>